<accession>A0A0S3RQ56</accession>
<protein>
    <submittedName>
        <fullName evidence="1">Uncharacterized protein</fullName>
    </submittedName>
</protein>
<dbReference type="AlphaFoldDB" id="A0A0S3RQ56"/>
<reference evidence="1 2" key="1">
    <citation type="journal article" date="2015" name="Sci. Rep.">
        <title>The power of single molecule real-time sequencing technology in the de novo assembly of a eukaryotic genome.</title>
        <authorList>
            <person name="Sakai H."/>
            <person name="Naito K."/>
            <person name="Ogiso-Tanaka E."/>
            <person name="Takahashi Y."/>
            <person name="Iseki K."/>
            <person name="Muto C."/>
            <person name="Satou K."/>
            <person name="Teruya K."/>
            <person name="Shiroma A."/>
            <person name="Shimoji M."/>
            <person name="Hirano T."/>
            <person name="Itoh T."/>
            <person name="Kaga A."/>
            <person name="Tomooka N."/>
        </authorList>
    </citation>
    <scope>NUCLEOTIDE SEQUENCE [LARGE SCALE GENOMIC DNA]</scope>
    <source>
        <strain evidence="2">cv. Shumari</strain>
    </source>
</reference>
<name>A0A0S3RQ56_PHAAN</name>
<keyword evidence="2" id="KW-1185">Reference proteome</keyword>
<evidence type="ECO:0000313" key="2">
    <source>
        <dbReference type="Proteomes" id="UP000291084"/>
    </source>
</evidence>
<evidence type="ECO:0000313" key="1">
    <source>
        <dbReference type="EMBL" id="BAT82707.1"/>
    </source>
</evidence>
<dbReference type="EMBL" id="AP015036">
    <property type="protein sequence ID" value="BAT82707.1"/>
    <property type="molecule type" value="Genomic_DNA"/>
</dbReference>
<sequence>MKRGKKYSVDVKLMIKTSVFGNSILHQSTSFISPAKNVKFITKKNNRSKEREDKKAIFQRVIGIYLYELKQSEPQMACACISTTL</sequence>
<dbReference type="Proteomes" id="UP000291084">
    <property type="component" value="Chromosome 3"/>
</dbReference>
<organism evidence="1 2">
    <name type="scientific">Vigna angularis var. angularis</name>
    <dbReference type="NCBI Taxonomy" id="157739"/>
    <lineage>
        <taxon>Eukaryota</taxon>
        <taxon>Viridiplantae</taxon>
        <taxon>Streptophyta</taxon>
        <taxon>Embryophyta</taxon>
        <taxon>Tracheophyta</taxon>
        <taxon>Spermatophyta</taxon>
        <taxon>Magnoliopsida</taxon>
        <taxon>eudicotyledons</taxon>
        <taxon>Gunneridae</taxon>
        <taxon>Pentapetalae</taxon>
        <taxon>rosids</taxon>
        <taxon>fabids</taxon>
        <taxon>Fabales</taxon>
        <taxon>Fabaceae</taxon>
        <taxon>Papilionoideae</taxon>
        <taxon>50 kb inversion clade</taxon>
        <taxon>NPAAA clade</taxon>
        <taxon>indigoferoid/millettioid clade</taxon>
        <taxon>Phaseoleae</taxon>
        <taxon>Vigna</taxon>
    </lineage>
</organism>
<gene>
    <name evidence="1" type="primary">Vigan.03G276000</name>
    <name evidence="1" type="ORF">VIGAN_03276000</name>
</gene>
<proteinExistence type="predicted"/>